<dbReference type="InterPro" id="IPR035595">
    <property type="entry name" value="UDP_glycos_trans_CS"/>
</dbReference>
<dbReference type="GO" id="GO:0017000">
    <property type="term" value="P:antibiotic biosynthetic process"/>
    <property type="evidence" value="ECO:0007669"/>
    <property type="project" value="UniProtKB-ARBA"/>
</dbReference>
<reference evidence="7 8" key="1">
    <citation type="submission" date="2016-10" db="EMBL/GenBank/DDBJ databases">
        <authorList>
            <person name="de Groot N.N."/>
        </authorList>
    </citation>
    <scope>NUCLEOTIDE SEQUENCE [LARGE SCALE GENOMIC DNA]</scope>
    <source>
        <strain evidence="7 8">CGMCC 4.2026</strain>
    </source>
</reference>
<keyword evidence="3 7" id="KW-0808">Transferase</keyword>
<feature type="domain" description="Erythromycin biosynthesis protein CIII-like C-terminal" evidence="5">
    <location>
        <begin position="265"/>
        <end position="377"/>
    </location>
</feature>
<dbReference type="GO" id="GO:0008194">
    <property type="term" value="F:UDP-glycosyltransferase activity"/>
    <property type="evidence" value="ECO:0007669"/>
    <property type="project" value="InterPro"/>
</dbReference>
<dbReference type="GO" id="GO:0016758">
    <property type="term" value="F:hexosyltransferase activity"/>
    <property type="evidence" value="ECO:0007669"/>
    <property type="project" value="UniProtKB-ARBA"/>
</dbReference>
<dbReference type="STRING" id="310780.SAMN05216267_1002121"/>
<dbReference type="InterPro" id="IPR048284">
    <property type="entry name" value="EryCIII-like_N"/>
</dbReference>
<accession>A0A1H8EDV9</accession>
<feature type="domain" description="Erythromycin biosynthesis protein CIII-like N-terminal" evidence="6">
    <location>
        <begin position="23"/>
        <end position="162"/>
    </location>
</feature>
<dbReference type="SUPFAM" id="SSF53756">
    <property type="entry name" value="UDP-Glycosyltransferase/glycogen phosphorylase"/>
    <property type="match status" value="1"/>
</dbReference>
<dbReference type="Proteomes" id="UP000181951">
    <property type="component" value="Unassembled WGS sequence"/>
</dbReference>
<evidence type="ECO:0000259" key="5">
    <source>
        <dbReference type="Pfam" id="PF06722"/>
    </source>
</evidence>
<keyword evidence="2" id="KW-0328">Glycosyltransferase</keyword>
<dbReference type="Pfam" id="PF21036">
    <property type="entry name" value="EryCIII-like_N"/>
    <property type="match status" value="1"/>
</dbReference>
<dbReference type="InterPro" id="IPR002213">
    <property type="entry name" value="UDP_glucos_trans"/>
</dbReference>
<evidence type="ECO:0000259" key="6">
    <source>
        <dbReference type="Pfam" id="PF21036"/>
    </source>
</evidence>
<evidence type="ECO:0000256" key="3">
    <source>
        <dbReference type="ARBA" id="ARBA00022679"/>
    </source>
</evidence>
<evidence type="ECO:0000256" key="4">
    <source>
        <dbReference type="SAM" id="MobiDB-lite"/>
    </source>
</evidence>
<dbReference type="Pfam" id="PF06722">
    <property type="entry name" value="EryCIII-like_C"/>
    <property type="match status" value="1"/>
</dbReference>
<dbReference type="InterPro" id="IPR010610">
    <property type="entry name" value="EryCIII-like_C"/>
</dbReference>
<dbReference type="Gene3D" id="3.40.50.2000">
    <property type="entry name" value="Glycogen Phosphorylase B"/>
    <property type="match status" value="2"/>
</dbReference>
<evidence type="ECO:0000313" key="8">
    <source>
        <dbReference type="Proteomes" id="UP000181951"/>
    </source>
</evidence>
<comment type="similarity">
    <text evidence="1">Belongs to the glycosyltransferase 28 family.</text>
</comment>
<dbReference type="OrthoDB" id="5488434at2"/>
<dbReference type="PROSITE" id="PS00375">
    <property type="entry name" value="UDPGT"/>
    <property type="match status" value="1"/>
</dbReference>
<dbReference type="EMBL" id="FODD01000002">
    <property type="protein sequence ID" value="SEN16938.1"/>
    <property type="molecule type" value="Genomic_DNA"/>
</dbReference>
<feature type="region of interest" description="Disordered" evidence="4">
    <location>
        <begin position="179"/>
        <end position="212"/>
    </location>
</feature>
<dbReference type="InterPro" id="IPR050426">
    <property type="entry name" value="Glycosyltransferase_28"/>
</dbReference>
<sequence>MRILFSSTPAHGHLLPQLPLARAFRDRGDEVAVLTSASFGPMLAAERIALLAAGPEAFELLAEAARRTGVDPAAEPTPEAAAEFFAGTRIDLTADAALDAARGFAPDLIVAEATDYVGPLVAAALDVPYAKLAFGPLIPAQFTDVFTSVAEQRYKERGLTVPGPAWYLDPCPELLQNPGWEPPQGRVPMRPEAHRGPDTPDAPATGAATGGGPRPKVLLSFGTHFTAPDVLRPIVDALAPTADLLVTLGLTGTAADFGDQGEHGDHLAFVGFTPLAELLDGIDLVVTHGGAGTTLGALSRGLPMVVVPQGADQFLQAAAVAGARAGLAVPPPVGPEAVVEAVTEVLKDTEYQDNARAVAAQIAAMPSPHEVADRLAAALA</sequence>
<protein>
    <submittedName>
        <fullName evidence="7">UDP:flavonoid glycosyltransferase YjiC, YdhE family</fullName>
    </submittedName>
</protein>
<dbReference type="RefSeq" id="WP_069464371.1">
    <property type="nucleotide sequence ID" value="NZ_FODD01000002.1"/>
</dbReference>
<dbReference type="CDD" id="cd03784">
    <property type="entry name" value="GT1_Gtf-like"/>
    <property type="match status" value="1"/>
</dbReference>
<feature type="compositionally biased region" description="Basic and acidic residues" evidence="4">
    <location>
        <begin position="189"/>
        <end position="198"/>
    </location>
</feature>
<keyword evidence="8" id="KW-1185">Reference proteome</keyword>
<organism evidence="7 8">
    <name type="scientific">Actinacidiphila rubida</name>
    <dbReference type="NCBI Taxonomy" id="310780"/>
    <lineage>
        <taxon>Bacteria</taxon>
        <taxon>Bacillati</taxon>
        <taxon>Actinomycetota</taxon>
        <taxon>Actinomycetes</taxon>
        <taxon>Kitasatosporales</taxon>
        <taxon>Streptomycetaceae</taxon>
        <taxon>Actinacidiphila</taxon>
    </lineage>
</organism>
<dbReference type="PANTHER" id="PTHR48050">
    <property type="entry name" value="STEROL 3-BETA-GLUCOSYLTRANSFERASE"/>
    <property type="match status" value="1"/>
</dbReference>
<dbReference type="PANTHER" id="PTHR48050:SF13">
    <property type="entry name" value="STEROL 3-BETA-GLUCOSYLTRANSFERASE UGT80A2"/>
    <property type="match status" value="1"/>
</dbReference>
<evidence type="ECO:0000256" key="2">
    <source>
        <dbReference type="ARBA" id="ARBA00022676"/>
    </source>
</evidence>
<proteinExistence type="inferred from homology"/>
<evidence type="ECO:0000313" key="7">
    <source>
        <dbReference type="EMBL" id="SEN16938.1"/>
    </source>
</evidence>
<evidence type="ECO:0000256" key="1">
    <source>
        <dbReference type="ARBA" id="ARBA00006962"/>
    </source>
</evidence>
<dbReference type="AlphaFoldDB" id="A0A1H8EDV9"/>
<name>A0A1H8EDV9_9ACTN</name>
<gene>
    <name evidence="7" type="ORF">SAMN05216267_1002121</name>
</gene>